<keyword evidence="3" id="KW-1185">Reference proteome</keyword>
<dbReference type="AlphaFoldDB" id="A0A4Q7L7U4"/>
<dbReference type="CDD" id="cd00093">
    <property type="entry name" value="HTH_XRE"/>
    <property type="match status" value="1"/>
</dbReference>
<dbReference type="InterPro" id="IPR010982">
    <property type="entry name" value="Lambda_DNA-bd_dom_sf"/>
</dbReference>
<evidence type="ECO:0000259" key="1">
    <source>
        <dbReference type="PROSITE" id="PS50943"/>
    </source>
</evidence>
<evidence type="ECO:0000313" key="3">
    <source>
        <dbReference type="Proteomes" id="UP000294257"/>
    </source>
</evidence>
<dbReference type="Proteomes" id="UP000294257">
    <property type="component" value="Unassembled WGS sequence"/>
</dbReference>
<dbReference type="InterPro" id="IPR001387">
    <property type="entry name" value="Cro/C1-type_HTH"/>
</dbReference>
<dbReference type="PROSITE" id="PS50943">
    <property type="entry name" value="HTH_CROC1"/>
    <property type="match status" value="1"/>
</dbReference>
<comment type="caution">
    <text evidence="2">The sequence shown here is derived from an EMBL/GenBank/DDBJ whole genome shotgun (WGS) entry which is preliminary data.</text>
</comment>
<feature type="domain" description="HTH cro/C1-type" evidence="1">
    <location>
        <begin position="26"/>
        <end position="82"/>
    </location>
</feature>
<dbReference type="InterPro" id="IPR043917">
    <property type="entry name" value="DUF5753"/>
</dbReference>
<dbReference type="Gene3D" id="1.10.260.40">
    <property type="entry name" value="lambda repressor-like DNA-binding domains"/>
    <property type="match status" value="1"/>
</dbReference>
<dbReference type="Pfam" id="PF13560">
    <property type="entry name" value="HTH_31"/>
    <property type="match status" value="1"/>
</dbReference>
<dbReference type="OrthoDB" id="4285266at2"/>
<dbReference type="EMBL" id="SGWQ01000001">
    <property type="protein sequence ID" value="RZS44711.1"/>
    <property type="molecule type" value="Genomic_DNA"/>
</dbReference>
<dbReference type="GO" id="GO:0003677">
    <property type="term" value="F:DNA binding"/>
    <property type="evidence" value="ECO:0007669"/>
    <property type="project" value="InterPro"/>
</dbReference>
<gene>
    <name evidence="2" type="ORF">EV193_101588</name>
</gene>
<sequence>MTEPALPSPLRSGSPALFKRAIALSLRKWRQEAGLTQKAGAQRVDRTIQHISNLESGGSLPAAGDLELLLALYGKNDRIPFMREMLSAAKKSSNWWRQFSGVVPPWFDLFLGLESGAAELFSFDTVIVRGLLQTPGYAKAVIKGNPDLSPEQVDQLVELRMDRQKILDRDDDPVHLWTVMDESVLLRKRGNPEVMREQFEHLLRMSERPRVDIQILPLDADATPSQDGATFTVMKFPPEMDGDPGLVYLEQLTGGRYIEKSDEIAEYRRALSRLQALAASPRASRGIIKRALKEVT</sequence>
<organism evidence="2 3">
    <name type="scientific">Herbihabitans rhizosphaerae</name>
    <dbReference type="NCBI Taxonomy" id="1872711"/>
    <lineage>
        <taxon>Bacteria</taxon>
        <taxon>Bacillati</taxon>
        <taxon>Actinomycetota</taxon>
        <taxon>Actinomycetes</taxon>
        <taxon>Pseudonocardiales</taxon>
        <taxon>Pseudonocardiaceae</taxon>
        <taxon>Herbihabitans</taxon>
    </lineage>
</organism>
<dbReference type="SMART" id="SM00530">
    <property type="entry name" value="HTH_XRE"/>
    <property type="match status" value="1"/>
</dbReference>
<accession>A0A4Q7L7U4</accession>
<proteinExistence type="predicted"/>
<evidence type="ECO:0000313" key="2">
    <source>
        <dbReference type="EMBL" id="RZS44711.1"/>
    </source>
</evidence>
<dbReference type="RefSeq" id="WP_130342358.1">
    <property type="nucleotide sequence ID" value="NZ_SGWQ01000001.1"/>
</dbReference>
<dbReference type="SUPFAM" id="SSF47413">
    <property type="entry name" value="lambda repressor-like DNA-binding domains"/>
    <property type="match status" value="1"/>
</dbReference>
<reference evidence="2 3" key="1">
    <citation type="submission" date="2019-02" db="EMBL/GenBank/DDBJ databases">
        <title>Genomic Encyclopedia of Type Strains, Phase IV (KMG-IV): sequencing the most valuable type-strain genomes for metagenomic binning, comparative biology and taxonomic classification.</title>
        <authorList>
            <person name="Goeker M."/>
        </authorList>
    </citation>
    <scope>NUCLEOTIDE SEQUENCE [LARGE SCALE GENOMIC DNA]</scope>
    <source>
        <strain evidence="2 3">DSM 101727</strain>
    </source>
</reference>
<protein>
    <submittedName>
        <fullName evidence="2">Helix-turn-helix protein</fullName>
    </submittedName>
</protein>
<dbReference type="Pfam" id="PF19054">
    <property type="entry name" value="DUF5753"/>
    <property type="match status" value="1"/>
</dbReference>
<name>A0A4Q7L7U4_9PSEU</name>